<keyword evidence="5 7" id="KW-0378">Hydrolase</keyword>
<dbReference type="PIRSF" id="PIRSF005457">
    <property type="entry name" value="Glx"/>
    <property type="match status" value="1"/>
</dbReference>
<evidence type="ECO:0000256" key="7">
    <source>
        <dbReference type="HAMAP-Rule" id="MF_01374"/>
    </source>
</evidence>
<dbReference type="UniPathway" id="UPA00619">
    <property type="reaction ID" value="UER00676"/>
</dbReference>
<dbReference type="EC" id="3.1.2.6" evidence="7"/>
<dbReference type="Gene3D" id="3.60.15.10">
    <property type="entry name" value="Ribonuclease Z/Hydroxyacylglutathione hydrolase-like"/>
    <property type="match status" value="1"/>
</dbReference>
<evidence type="ECO:0000256" key="3">
    <source>
        <dbReference type="ARBA" id="ARBA00006759"/>
    </source>
</evidence>
<accession>F2JZV0</accession>
<comment type="cofactor">
    <cofactor evidence="7">
        <name>Zn(2+)</name>
        <dbReference type="ChEBI" id="CHEBI:29105"/>
    </cofactor>
    <text evidence="7">Binds 2 Zn(2+) ions per subunit.</text>
</comment>
<dbReference type="RefSeq" id="WP_013661965.1">
    <property type="nucleotide sequence ID" value="NC_015276.1"/>
</dbReference>
<keyword evidence="6 7" id="KW-0862">Zinc</keyword>
<dbReference type="SUPFAM" id="SSF56281">
    <property type="entry name" value="Metallo-hydrolase/oxidoreductase"/>
    <property type="match status" value="1"/>
</dbReference>
<feature type="binding site" evidence="7">
    <location>
        <position position="59"/>
    </location>
    <ligand>
        <name>Zn(2+)</name>
        <dbReference type="ChEBI" id="CHEBI:29105"/>
        <label>2</label>
    </ligand>
</feature>
<proteinExistence type="inferred from homology"/>
<gene>
    <name evidence="7" type="primary">gloB</name>
    <name evidence="9" type="ordered locus">Marme_2839</name>
</gene>
<feature type="binding site" evidence="7">
    <location>
        <position position="58"/>
    </location>
    <ligand>
        <name>Zn(2+)</name>
        <dbReference type="ChEBI" id="CHEBI:29105"/>
        <label>2</label>
    </ligand>
</feature>
<dbReference type="OrthoDB" id="9802248at2"/>
<keyword evidence="4 7" id="KW-0479">Metal-binding</keyword>
<dbReference type="EMBL" id="CP002583">
    <property type="protein sequence ID" value="ADZ92062.1"/>
    <property type="molecule type" value="Genomic_DNA"/>
</dbReference>
<dbReference type="GO" id="GO:0019243">
    <property type="term" value="P:methylglyoxal catabolic process to D-lactate via S-lactoyl-glutathione"/>
    <property type="evidence" value="ECO:0007669"/>
    <property type="project" value="UniProtKB-UniRule"/>
</dbReference>
<evidence type="ECO:0000256" key="1">
    <source>
        <dbReference type="ARBA" id="ARBA00001623"/>
    </source>
</evidence>
<keyword evidence="10" id="KW-1185">Reference proteome</keyword>
<evidence type="ECO:0000256" key="5">
    <source>
        <dbReference type="ARBA" id="ARBA00022801"/>
    </source>
</evidence>
<comment type="subunit">
    <text evidence="7">Monomer.</text>
</comment>
<evidence type="ECO:0000256" key="2">
    <source>
        <dbReference type="ARBA" id="ARBA00004963"/>
    </source>
</evidence>
<dbReference type="InterPro" id="IPR035680">
    <property type="entry name" value="Clx_II_MBL"/>
</dbReference>
<name>F2JZV0_MARM1</name>
<dbReference type="AlphaFoldDB" id="F2JZV0"/>
<feature type="binding site" evidence="7">
    <location>
        <position position="131"/>
    </location>
    <ligand>
        <name>Zn(2+)</name>
        <dbReference type="ChEBI" id="CHEBI:29105"/>
        <label>2</label>
    </ligand>
</feature>
<dbReference type="InterPro" id="IPR032282">
    <property type="entry name" value="HAGH_C"/>
</dbReference>
<dbReference type="NCBIfam" id="TIGR03413">
    <property type="entry name" value="GSH_gloB"/>
    <property type="match status" value="1"/>
</dbReference>
<feature type="binding site" evidence="7">
    <location>
        <position position="56"/>
    </location>
    <ligand>
        <name>Zn(2+)</name>
        <dbReference type="ChEBI" id="CHEBI:29105"/>
        <label>1</label>
    </ligand>
</feature>
<dbReference type="InterPro" id="IPR050110">
    <property type="entry name" value="Glyoxalase_II_hydrolase"/>
</dbReference>
<evidence type="ECO:0000313" key="9">
    <source>
        <dbReference type="EMBL" id="ADZ92062.1"/>
    </source>
</evidence>
<dbReference type="Pfam" id="PF16123">
    <property type="entry name" value="HAGH_C"/>
    <property type="match status" value="1"/>
</dbReference>
<comment type="pathway">
    <text evidence="2 7">Secondary metabolite metabolism; methylglyoxal degradation; (R)-lactate from methylglyoxal: step 2/2.</text>
</comment>
<dbReference type="PANTHER" id="PTHR43705">
    <property type="entry name" value="HYDROXYACYLGLUTATHIONE HYDROLASE"/>
    <property type="match status" value="1"/>
</dbReference>
<dbReference type="HOGENOM" id="CLU_030571_4_1_6"/>
<dbReference type="InterPro" id="IPR001279">
    <property type="entry name" value="Metallo-B-lactamas"/>
</dbReference>
<dbReference type="eggNOG" id="COG0491">
    <property type="taxonomic scope" value="Bacteria"/>
</dbReference>
<dbReference type="GO" id="GO:0004416">
    <property type="term" value="F:hydroxyacylglutathione hydrolase activity"/>
    <property type="evidence" value="ECO:0007669"/>
    <property type="project" value="UniProtKB-UniRule"/>
</dbReference>
<feature type="binding site" evidence="7">
    <location>
        <position position="169"/>
    </location>
    <ligand>
        <name>Zn(2+)</name>
        <dbReference type="ChEBI" id="CHEBI:29105"/>
        <label>2</label>
    </ligand>
</feature>
<reference evidence="9 10" key="1">
    <citation type="journal article" date="2012" name="Stand. Genomic Sci.">
        <title>Complete genome sequence of the melanogenic marine bacterium Marinomonas mediterranea type strain (MMB-1(T)).</title>
        <authorList>
            <person name="Lucas-Elio P."/>
            <person name="Goodwin L."/>
            <person name="Woyke T."/>
            <person name="Pitluck S."/>
            <person name="Nolan M."/>
            <person name="Kyrpides N.C."/>
            <person name="Detter J.C."/>
            <person name="Copeland A."/>
            <person name="Teshima H."/>
            <person name="Bruce D."/>
            <person name="Detter C."/>
            <person name="Tapia R."/>
            <person name="Han S."/>
            <person name="Land M.L."/>
            <person name="Ivanova N."/>
            <person name="Mikhailova N."/>
            <person name="Johnston A.W."/>
            <person name="Sanchez-Amat A."/>
        </authorList>
    </citation>
    <scope>NUCLEOTIDE SEQUENCE [LARGE SCALE GENOMIC DNA]</scope>
    <source>
        <strain evidence="10">ATCC 700492 / JCM 21426 / NBRC 103028 / MMB-1</strain>
    </source>
</reference>
<dbReference type="InterPro" id="IPR017782">
    <property type="entry name" value="Hydroxyacylglutathione_Hdrlase"/>
</dbReference>
<feature type="binding site" evidence="7">
    <location>
        <position position="110"/>
    </location>
    <ligand>
        <name>Zn(2+)</name>
        <dbReference type="ChEBI" id="CHEBI:29105"/>
        <label>1</label>
    </ligand>
</feature>
<feature type="binding site" evidence="7">
    <location>
        <position position="131"/>
    </location>
    <ligand>
        <name>Zn(2+)</name>
        <dbReference type="ChEBI" id="CHEBI:29105"/>
        <label>1</label>
    </ligand>
</feature>
<feature type="binding site" evidence="7">
    <location>
        <position position="54"/>
    </location>
    <ligand>
        <name>Zn(2+)</name>
        <dbReference type="ChEBI" id="CHEBI:29105"/>
        <label>1</label>
    </ligand>
</feature>
<dbReference type="CDD" id="cd07723">
    <property type="entry name" value="hydroxyacylglutathione_hydrolase_MBL-fold"/>
    <property type="match status" value="1"/>
</dbReference>
<dbReference type="Pfam" id="PF00753">
    <property type="entry name" value="Lactamase_B"/>
    <property type="match status" value="1"/>
</dbReference>
<dbReference type="KEGG" id="mme:Marme_2839"/>
<evidence type="ECO:0000259" key="8">
    <source>
        <dbReference type="SMART" id="SM00849"/>
    </source>
</evidence>
<dbReference type="SMART" id="SM00849">
    <property type="entry name" value="Lactamase_B"/>
    <property type="match status" value="1"/>
</dbReference>
<dbReference type="GO" id="GO:0046872">
    <property type="term" value="F:metal ion binding"/>
    <property type="evidence" value="ECO:0007669"/>
    <property type="project" value="UniProtKB-KW"/>
</dbReference>
<dbReference type="InterPro" id="IPR036866">
    <property type="entry name" value="RibonucZ/Hydroxyglut_hydro"/>
</dbReference>
<evidence type="ECO:0000313" key="10">
    <source>
        <dbReference type="Proteomes" id="UP000001062"/>
    </source>
</evidence>
<dbReference type="STRING" id="717774.Marme_2839"/>
<dbReference type="Proteomes" id="UP000001062">
    <property type="component" value="Chromosome"/>
</dbReference>
<comment type="catalytic activity">
    <reaction evidence="1 7">
        <text>an S-(2-hydroxyacyl)glutathione + H2O = a 2-hydroxy carboxylate + glutathione + H(+)</text>
        <dbReference type="Rhea" id="RHEA:21864"/>
        <dbReference type="ChEBI" id="CHEBI:15377"/>
        <dbReference type="ChEBI" id="CHEBI:15378"/>
        <dbReference type="ChEBI" id="CHEBI:57925"/>
        <dbReference type="ChEBI" id="CHEBI:58896"/>
        <dbReference type="ChEBI" id="CHEBI:71261"/>
        <dbReference type="EC" id="3.1.2.6"/>
    </reaction>
</comment>
<evidence type="ECO:0000256" key="6">
    <source>
        <dbReference type="ARBA" id="ARBA00022833"/>
    </source>
</evidence>
<dbReference type="PATRIC" id="fig|717774.3.peg.2922"/>
<comment type="function">
    <text evidence="7">Thiolesterase that catalyzes the hydrolysis of S-D-lactoyl-glutathione to form glutathione and D-lactic acid.</text>
</comment>
<dbReference type="HAMAP" id="MF_01374">
    <property type="entry name" value="Glyoxalase_2"/>
    <property type="match status" value="1"/>
</dbReference>
<protein>
    <recommendedName>
        <fullName evidence="7">Hydroxyacylglutathione hydrolase</fullName>
        <ecNumber evidence="7">3.1.2.6</ecNumber>
    </recommendedName>
    <alternativeName>
        <fullName evidence="7">Glyoxalase II</fullName>
        <shortName evidence="7">Glx II</shortName>
    </alternativeName>
</protein>
<organism evidence="9 10">
    <name type="scientific">Marinomonas mediterranea (strain ATCC 700492 / JCM 21426 / NBRC 103028 / MMB-1)</name>
    <dbReference type="NCBI Taxonomy" id="717774"/>
    <lineage>
        <taxon>Bacteria</taxon>
        <taxon>Pseudomonadati</taxon>
        <taxon>Pseudomonadota</taxon>
        <taxon>Gammaproteobacteria</taxon>
        <taxon>Oceanospirillales</taxon>
        <taxon>Oceanospirillaceae</taxon>
        <taxon>Marinomonas</taxon>
    </lineage>
</organism>
<evidence type="ECO:0000256" key="4">
    <source>
        <dbReference type="ARBA" id="ARBA00022723"/>
    </source>
</evidence>
<feature type="domain" description="Metallo-beta-lactamase" evidence="8">
    <location>
        <begin position="11"/>
        <end position="169"/>
    </location>
</feature>
<comment type="similarity">
    <text evidence="3 7">Belongs to the metallo-beta-lactamase superfamily. Glyoxalase II family.</text>
</comment>
<dbReference type="PANTHER" id="PTHR43705:SF1">
    <property type="entry name" value="HYDROXYACYLGLUTATHIONE HYDROLASE GLOB"/>
    <property type="match status" value="1"/>
</dbReference>
<sequence length="258" mass="28773">MTIYPLPSLEDNYIWLIQDNDSSDVWVVDPGDAKPVQTHCAKHNLTIKGIIVTHHHWDHTNGILALKCQFTCPIYGPEHLHPKLVSHPVKEGDTVRIFDLDLTVWETPGHTLDHICFVSQDADHSLIFCGDTVFRGGCGRLMEGTPEQMHASLSRIGTLAPETLMYGTHEYSLANYKFAKSLEPTNQRLIDSEASCQELRGFVAPTLPTTLELELATNPFFRSSVPTVVDAAAHQLNQTPDYTPAGAFAQIRRAKDLF</sequence>